<evidence type="ECO:0000313" key="2">
    <source>
        <dbReference type="Proteomes" id="UP000078046"/>
    </source>
</evidence>
<proteinExistence type="predicted"/>
<dbReference type="Proteomes" id="UP000078046">
    <property type="component" value="Unassembled WGS sequence"/>
</dbReference>
<protein>
    <submittedName>
        <fullName evidence="1">Uncharacterized protein</fullName>
    </submittedName>
</protein>
<keyword evidence="2" id="KW-1185">Reference proteome</keyword>
<organism evidence="1 2">
    <name type="scientific">Intoshia linei</name>
    <dbReference type="NCBI Taxonomy" id="1819745"/>
    <lineage>
        <taxon>Eukaryota</taxon>
        <taxon>Metazoa</taxon>
        <taxon>Spiralia</taxon>
        <taxon>Lophotrochozoa</taxon>
        <taxon>Mesozoa</taxon>
        <taxon>Orthonectida</taxon>
        <taxon>Rhopaluridae</taxon>
        <taxon>Intoshia</taxon>
    </lineage>
</organism>
<name>A0A177AV76_9BILA</name>
<gene>
    <name evidence="1" type="ORF">A3Q56_06411</name>
</gene>
<dbReference type="EMBL" id="LWCA01001107">
    <property type="protein sequence ID" value="OAF65895.1"/>
    <property type="molecule type" value="Genomic_DNA"/>
</dbReference>
<comment type="caution">
    <text evidence="1">The sequence shown here is derived from an EMBL/GenBank/DDBJ whole genome shotgun (WGS) entry which is preliminary data.</text>
</comment>
<evidence type="ECO:0000313" key="1">
    <source>
        <dbReference type="EMBL" id="OAF65895.1"/>
    </source>
</evidence>
<sequence length="429" mass="49977">MEKITHIHKFTTNTFSHYNHDVVDCMKKFVIGGDDDTFHKLKTSFGIMIDHNISHFSNEINIDQIVKNEKNKPINVCILLNHKSQLYGIWKYLIQDFLKFVSIVLGEQCKNLNEKTIKKHSIEMNRKMYLNIEKLLIITGLCGHITDCENKLTNILTHLRKYADISPDMEDLDGESCEYVMLFRIFDNINKLLSVLIVEYNCRIGTFIHYDKNYQYNLNSFKTKVHECLTINSENDLSCNIILILKYINMIQQTSDVKLKVNGDHPMCNRYFTWHFISTNSADSSVSILVFSVIDNLTGIVIALSEAIDRRIITFEKTFCQQLCDAKCILINKNKKPNEENKMVDVNNVVKHWIVTNQNSYKNVELFAVQNQNYKNIFNSPMFAMIDGHLYIIDVASNGVMFAYREKSCITDSQPFLKNFSFLQDYRPI</sequence>
<reference evidence="1 2" key="1">
    <citation type="submission" date="2016-04" db="EMBL/GenBank/DDBJ databases">
        <title>The genome of Intoshia linei affirms orthonectids as highly simplified spiralians.</title>
        <authorList>
            <person name="Mikhailov K.V."/>
            <person name="Slusarev G.S."/>
            <person name="Nikitin M.A."/>
            <person name="Logacheva M.D."/>
            <person name="Penin A."/>
            <person name="Aleoshin V."/>
            <person name="Panchin Y.V."/>
        </authorList>
    </citation>
    <scope>NUCLEOTIDE SEQUENCE [LARGE SCALE GENOMIC DNA]</scope>
    <source>
        <strain evidence="1">Intl2013</strain>
        <tissue evidence="1">Whole animal</tissue>
    </source>
</reference>
<dbReference type="AlphaFoldDB" id="A0A177AV76"/>
<accession>A0A177AV76</accession>